<comment type="pathway">
    <text evidence="3">Protein modification; protein glycosylation.</text>
</comment>
<evidence type="ECO:0000256" key="7">
    <source>
        <dbReference type="ARBA" id="ARBA00022729"/>
    </source>
</evidence>
<feature type="domain" description="UGGT thioredoxin-like" evidence="16">
    <location>
        <begin position="420"/>
        <end position="664"/>
    </location>
</feature>
<dbReference type="GO" id="GO:0018279">
    <property type="term" value="P:protein N-linked glycosylation via asparagine"/>
    <property type="evidence" value="ECO:0000318"/>
    <property type="project" value="GO_Central"/>
</dbReference>
<dbReference type="Pfam" id="PF06427">
    <property type="entry name" value="UDP-g_GGTase"/>
    <property type="match status" value="1"/>
</dbReference>
<reference evidence="19 20" key="1">
    <citation type="journal article" date="2003" name="PLoS Biol.">
        <title>The genome sequence of Caenorhabditis briggsae: a platform for comparative genomics.</title>
        <authorList>
            <person name="Stein L.D."/>
            <person name="Bao Z."/>
            <person name="Blasiar D."/>
            <person name="Blumenthal T."/>
            <person name="Brent M.R."/>
            <person name="Chen N."/>
            <person name="Chinwalla A."/>
            <person name="Clarke L."/>
            <person name="Clee C."/>
            <person name="Coghlan A."/>
            <person name="Coulson A."/>
            <person name="D'Eustachio P."/>
            <person name="Fitch D.H."/>
            <person name="Fulton L.A."/>
            <person name="Fulton R.E."/>
            <person name="Griffiths-Jones S."/>
            <person name="Harris T.W."/>
            <person name="Hillier L.W."/>
            <person name="Kamath R."/>
            <person name="Kuwabara P.E."/>
            <person name="Mardis E.R."/>
            <person name="Marra M.A."/>
            <person name="Miner T.L."/>
            <person name="Minx P."/>
            <person name="Mullikin J.C."/>
            <person name="Plumb R.W."/>
            <person name="Rogers J."/>
            <person name="Schein J.E."/>
            <person name="Sohrmann M."/>
            <person name="Spieth J."/>
            <person name="Stajich J.E."/>
            <person name="Wei C."/>
            <person name="Willey D."/>
            <person name="Wilson R.K."/>
            <person name="Durbin R."/>
            <person name="Waterston R.H."/>
        </authorList>
    </citation>
    <scope>NUCLEOTIDE SEQUENCE [LARGE SCALE GENOMIC DNA]</scope>
    <source>
        <strain evidence="19 20">AF16</strain>
    </source>
</reference>
<evidence type="ECO:0000256" key="6">
    <source>
        <dbReference type="ARBA" id="ARBA00022679"/>
    </source>
</evidence>
<keyword evidence="5" id="KW-0328">Glycosyltransferase</keyword>
<dbReference type="CDD" id="cd06432">
    <property type="entry name" value="GT8_HUGT1_C_like"/>
    <property type="match status" value="1"/>
</dbReference>
<comment type="cofactor">
    <cofactor evidence="1">
        <name>Ca(2+)</name>
        <dbReference type="ChEBI" id="CHEBI:29108"/>
    </cofactor>
</comment>
<keyword evidence="8" id="KW-0256">Endoplasmic reticulum</keyword>
<keyword evidence="9" id="KW-0325">Glycoprotein</keyword>
<dbReference type="FunFam" id="3.90.550.10:FF:000004">
    <property type="entry name" value="UDP-glucose glycoprotein glucosyltransferase 1"/>
    <property type="match status" value="1"/>
</dbReference>
<feature type="chain" id="PRO_5002730331" evidence="13">
    <location>
        <begin position="19"/>
        <end position="1495"/>
    </location>
</feature>
<dbReference type="InParanoid" id="A8XPN2"/>
<evidence type="ECO:0000256" key="12">
    <source>
        <dbReference type="SAM" id="MobiDB-lite"/>
    </source>
</evidence>
<dbReference type="GO" id="GO:0005788">
    <property type="term" value="C:endoplasmic reticulum lumen"/>
    <property type="evidence" value="ECO:0007669"/>
    <property type="project" value="UniProtKB-SubCell"/>
</dbReference>
<evidence type="ECO:0000256" key="10">
    <source>
        <dbReference type="ARBA" id="ARBA00045874"/>
    </source>
</evidence>
<dbReference type="PANTHER" id="PTHR11226">
    <property type="entry name" value="UDP-GLUCOSE GLYCOPROTEIN:GLUCOSYLTRANSFERASE"/>
    <property type="match status" value="1"/>
</dbReference>
<keyword evidence="7 13" id="KW-0732">Signal</keyword>
<sequence length="1495" mass="168482">MNLFGSLLIICQAALVVAAEKKGVQTSLKAMSSLPKRAISSFGNLWKLSIMMLLRSNGRLVRNHHPTWIQFIPFSVTDEQKYDYTIKTAAKVISSSSADLLKFALALRQYSPRVQAFQQMAAEYGENCPVFAVVGEQVSCDYDKFEHLIRDAKKASHVLESDHFVGDKKSKKVVILYGELGTTSFAKAWQKLTKSQKTGLIFRHFSKHVEQNAVSLSGYGVELAIKNTEYKAVDESNEKKSVEEDETDLFGFNIKLLKELHQDSVEAIESFRVNLKESDELTPLKRWELQDLSYQAAQKIVNAGPAEALGTLEEYSQNFPTHARALAKTTVNEKLRKEVLLNRKILEESGIDVGETSLYINGINQDINSLDLFKLADMLKQENKLAEGFHSMGINREYLSVLVGMDTSDEEKASYAVDHREGYPFFINNLDTDKKYKQWGNSVKLMLQPYYPGMIRPIARNLFSLVFVVDPSTSDGRKFLRIGQTFNSHDIAMRIGYIFAVNQDSKASGENDLGVALLNLFNFVAIDSSNAEALKVLNNFLDGYRSQEPTVADLKEFFEAKYGDANFKEVFGADSDYDKGRKHGYEFLQKTGLNSAPKVLLNGFILDEEGVRGDNIEETIMMEVMKISPKIQRAIMEGKLTDRMNVGNWVLDQKEVMPRINKRILSAPSKKVYVDLLGSKNCKTLKGWETFSDADKAACLLQTTKYLQKAATDAILPVTLWTVADAESVEGRRFIYNSLQILKNSVKARVGIVLNPENVEKSCGANSISSYIRAALEHLPMDQAKRLILKLSNEEYAADFLSGKMTFDDLSVGGMDTAKFLADKKKTDCERTRVEAALVQNLLSISAGDRVVVGNALQVGPLDKDEHFDAADFKLLESMLLNRGAEVISSHLNKWEFASANGAGSNVAFSIGGLVGKHASSQKRTWVSIKGDEHSVVTLPADEVEKPAVDVFAVVDPLTLEAQKLGTILQLIKKVTNCDIKLIMNPKDKHSELPLKRFYRYAAASELSFDHTGKLNTNVVRFDNLPSKQLLTLSLQAPDSWIVEAVSAKYDLDNIKMEQASGDVVAVFALQHLLLEGQCFDEVSGQPPRGLQFVLGTDKNPKQFDTIVMANLGYFQLKANPGAWKLEIREGKSSEIYRIGSHVGAEKIGDDTLQVVIDSFTGKSVRVRVEKREGMEERNLLADDEEGVWSSLSNLVSSKEKPQEVINVFSLASGHLYERFMRIMIVSVMKNTKHPVKFWLLKNYLSPQFKETLPTLAKHYDFEYELVEYKWPRWLHQQKEKQRIMWGFKILFLDVLFPLDVGKVIFVDADQVVRADLMELMKFDLGNAPYGYVPFCESRKEMDGFRFWKQGYWANHLAGRRYHISALYVIDLQKFRQIAAGDRLRGQYQGLSGDPNSLANLDQDLPNNMIHQVKIKSLPQEWLWCETWCDDASKKNAKTIDLCNNPLTKEPKLDSATRIIGEWKTYDDEIREVISGNSRSENVISDPEEDTHTEL</sequence>
<dbReference type="OMA" id="RQTKTRF"/>
<feature type="region of interest" description="Disordered" evidence="12">
    <location>
        <begin position="1476"/>
        <end position="1495"/>
    </location>
</feature>
<dbReference type="HOGENOM" id="CLU_002668_1_0_1"/>
<dbReference type="eggNOG" id="KOG1879">
    <property type="taxonomic scope" value="Eukaryota"/>
</dbReference>
<evidence type="ECO:0000259" key="18">
    <source>
        <dbReference type="Pfam" id="PF18404"/>
    </source>
</evidence>
<proteinExistence type="inferred from homology"/>
<dbReference type="InterPro" id="IPR009448">
    <property type="entry name" value="UDP-g_GGtrans"/>
</dbReference>
<dbReference type="WormBase" id="CBG16703">
    <property type="protein sequence ID" value="CBP04057"/>
    <property type="gene ID" value="WBGene00036577"/>
    <property type="gene designation" value="Cbr-uggt-1"/>
</dbReference>
<dbReference type="InterPro" id="IPR029044">
    <property type="entry name" value="Nucleotide-diphossugar_trans"/>
</dbReference>
<dbReference type="Proteomes" id="UP000008549">
    <property type="component" value="Unassembled WGS sequence"/>
</dbReference>
<evidence type="ECO:0000313" key="21">
    <source>
        <dbReference type="WormBase" id="CBG16703"/>
    </source>
</evidence>
<evidence type="ECO:0000259" key="17">
    <source>
        <dbReference type="Pfam" id="PF18403"/>
    </source>
</evidence>
<evidence type="ECO:0000256" key="2">
    <source>
        <dbReference type="ARBA" id="ARBA00004319"/>
    </source>
</evidence>
<dbReference type="Pfam" id="PF18400">
    <property type="entry name" value="Thioredoxin_12"/>
    <property type="match status" value="1"/>
</dbReference>
<comment type="catalytic activity">
    <reaction evidence="11">
        <text>N(4)-(alpha-D-Man-(1-&gt;2)-alpha-D-Man-(1-&gt;2)-alpha-D-Man-(1-&gt;3)-[alpha-D-Man-(1-&gt;2)-alpha-D-Man-(1-&gt;3)-[alpha-D-Man-(1-&gt;2)-alpha-D-Man-(1-&gt;6)]-alpha-D-Man-(1-&gt;6)]-beta-D-Man-(1-&gt;4)-beta-D-GlcNAc-(1-&gt;4)-beta-D-GlcNAc)-L-asparaginyl-[protein] (N-glucan mannose isomer 9A1,2,3B1,2,3) + UDP-alpha-D-glucose = N(4)-(alpha-D-Glc-(1-&gt;3)-alpha-D-Man-(1-&gt;2)-alpha-D-Man-(1-&gt;2)-alpha-D-Man-(1-&gt;3)-[alpha-D-Man-(1-&gt;2)-alpha-D-Man-(1-&gt;3)-[alpha-D-Man-(1-&gt;2)-alpha-D-Man-(1-&gt;6)]-alpha-D-Man-(1-&gt;6)]-beta-D-Man-(1-&gt;4)-beta-D-GlcNAc-(1-&gt;4)-beta-D-GlcNAc)-L-asparaginyl-[protein] + UDP + H(+)</text>
        <dbReference type="Rhea" id="RHEA:61304"/>
        <dbReference type="Rhea" id="RHEA-COMP:14356"/>
        <dbReference type="Rhea" id="RHEA-COMP:14357"/>
        <dbReference type="ChEBI" id="CHEBI:15378"/>
        <dbReference type="ChEBI" id="CHEBI:58223"/>
        <dbReference type="ChEBI" id="CHEBI:58885"/>
        <dbReference type="ChEBI" id="CHEBI:59080"/>
        <dbReference type="ChEBI" id="CHEBI:139493"/>
    </reaction>
</comment>
<dbReference type="FunCoup" id="A8XPN2">
    <property type="interactions" value="2633"/>
</dbReference>
<evidence type="ECO:0000256" key="1">
    <source>
        <dbReference type="ARBA" id="ARBA00001913"/>
    </source>
</evidence>
<feature type="domain" description="UDP-glucose:glycoprotein glucosyltransferase thioredoxin-like" evidence="17">
    <location>
        <begin position="696"/>
        <end position="907"/>
    </location>
</feature>
<dbReference type="Pfam" id="PF18403">
    <property type="entry name" value="Thioredoxin_15"/>
    <property type="match status" value="1"/>
</dbReference>
<feature type="domain" description="UGGT thioredoxin-like" evidence="15">
    <location>
        <begin position="277"/>
        <end position="405"/>
    </location>
</feature>
<comment type="similarity">
    <text evidence="4">Belongs to the glycosyltransferase 8 family.</text>
</comment>
<dbReference type="GO" id="GO:0051082">
    <property type="term" value="F:unfolded protein binding"/>
    <property type="evidence" value="ECO:0000318"/>
    <property type="project" value="GO_Central"/>
</dbReference>
<feature type="domain" description="UGGT thioredoxin-like" evidence="14">
    <location>
        <begin position="76"/>
        <end position="211"/>
    </location>
</feature>
<evidence type="ECO:0000313" key="19">
    <source>
        <dbReference type="EMBL" id="CAP34608.2"/>
    </source>
</evidence>
<dbReference type="InterPro" id="IPR040694">
    <property type="entry name" value="UGGT_TRXL_2"/>
</dbReference>
<feature type="domain" description="Glucosyltransferase 24 catalytic" evidence="18">
    <location>
        <begin position="1206"/>
        <end position="1472"/>
    </location>
</feature>
<dbReference type="Pfam" id="PF18404">
    <property type="entry name" value="Glyco_transf_24"/>
    <property type="match status" value="1"/>
</dbReference>
<dbReference type="UniPathway" id="UPA00378"/>
<dbReference type="Pfam" id="PF18401">
    <property type="entry name" value="Thioredoxin_13"/>
    <property type="match status" value="1"/>
</dbReference>
<accession>A8XPN2</accession>
<dbReference type="SUPFAM" id="SSF53448">
    <property type="entry name" value="Nucleotide-diphospho-sugar transferases"/>
    <property type="match status" value="1"/>
</dbReference>
<dbReference type="GO" id="GO:0005783">
    <property type="term" value="C:endoplasmic reticulum"/>
    <property type="evidence" value="ECO:0000318"/>
    <property type="project" value="GO_Central"/>
</dbReference>
<feature type="signal peptide" evidence="13">
    <location>
        <begin position="1"/>
        <end position="18"/>
    </location>
</feature>
<name>A8XPN2_CAEBR</name>
<evidence type="ECO:0000313" key="20">
    <source>
        <dbReference type="Proteomes" id="UP000008549"/>
    </source>
</evidence>
<reference evidence="19 20" key="2">
    <citation type="journal article" date="2011" name="PLoS Genet.">
        <title>Caenorhabditis briggsae recombinant inbred line genotypes reveal inter-strain incompatibility and the evolution of recombination.</title>
        <authorList>
            <person name="Ross J.A."/>
            <person name="Koboldt D.C."/>
            <person name="Staisch J.E."/>
            <person name="Chamberlin H.M."/>
            <person name="Gupta B.P."/>
            <person name="Miller R.D."/>
            <person name="Baird S.E."/>
            <person name="Haag E.S."/>
        </authorList>
    </citation>
    <scope>NUCLEOTIDE SEQUENCE [LARGE SCALE GENOMIC DNA]</scope>
    <source>
        <strain evidence="19 20">AF16</strain>
    </source>
</reference>
<organism evidence="19 20">
    <name type="scientific">Caenorhabditis briggsae</name>
    <dbReference type="NCBI Taxonomy" id="6238"/>
    <lineage>
        <taxon>Eukaryota</taxon>
        <taxon>Metazoa</taxon>
        <taxon>Ecdysozoa</taxon>
        <taxon>Nematoda</taxon>
        <taxon>Chromadorea</taxon>
        <taxon>Rhabditida</taxon>
        <taxon>Rhabditina</taxon>
        <taxon>Rhabditomorpha</taxon>
        <taxon>Rhabditoidea</taxon>
        <taxon>Rhabditidae</taxon>
        <taxon>Peloderinae</taxon>
        <taxon>Caenorhabditis</taxon>
    </lineage>
</organism>
<comment type="subcellular location">
    <subcellularLocation>
        <location evidence="2">Endoplasmic reticulum lumen</location>
    </subcellularLocation>
</comment>
<comment type="function">
    <text evidence="10">Recognizes glycoproteins with minor folding defects. Reglucosylates single N-glycans near the misfolded part of the protein, thus providing quality control for protein folding in the endoplasmic reticulum. Reglucosylated proteins are recognized by calreticulin for recycling to the endoplasmic reticulum and refolding or degradation.</text>
</comment>
<evidence type="ECO:0000256" key="3">
    <source>
        <dbReference type="ARBA" id="ARBA00004922"/>
    </source>
</evidence>
<evidence type="ECO:0000256" key="5">
    <source>
        <dbReference type="ARBA" id="ARBA00022676"/>
    </source>
</evidence>
<keyword evidence="6" id="KW-0808">Transferase</keyword>
<dbReference type="Gene3D" id="3.90.550.10">
    <property type="entry name" value="Spore Coat Polysaccharide Biosynthesis Protein SpsA, Chain A"/>
    <property type="match status" value="1"/>
</dbReference>
<dbReference type="Pfam" id="PF18402">
    <property type="entry name" value="Thioredoxin_14"/>
    <property type="match status" value="1"/>
</dbReference>
<evidence type="ECO:0000256" key="13">
    <source>
        <dbReference type="SAM" id="SignalP"/>
    </source>
</evidence>
<evidence type="ECO:0000256" key="4">
    <source>
        <dbReference type="ARBA" id="ARBA00006351"/>
    </source>
</evidence>
<dbReference type="STRING" id="6238.A8XPN2"/>
<dbReference type="InterPro" id="IPR040692">
    <property type="entry name" value="UGGT_TRXL_3"/>
</dbReference>
<evidence type="ECO:0000256" key="8">
    <source>
        <dbReference type="ARBA" id="ARBA00022824"/>
    </source>
</evidence>
<evidence type="ECO:0000256" key="11">
    <source>
        <dbReference type="ARBA" id="ARBA00048456"/>
    </source>
</evidence>
<dbReference type="InterPro" id="IPR040693">
    <property type="entry name" value="UGGT_TRXL_1"/>
</dbReference>
<dbReference type="GO" id="GO:0003980">
    <property type="term" value="F:UDP-glucose:glycoprotein glucosyltransferase activity"/>
    <property type="evidence" value="ECO:0000318"/>
    <property type="project" value="GO_Central"/>
</dbReference>
<protein>
    <submittedName>
        <fullName evidence="19">Protein CBG16703</fullName>
    </submittedName>
</protein>
<keyword evidence="20" id="KW-1185">Reference proteome</keyword>
<dbReference type="InterPro" id="IPR040497">
    <property type="entry name" value="Glyco_transf_24"/>
</dbReference>
<evidence type="ECO:0000256" key="9">
    <source>
        <dbReference type="ARBA" id="ARBA00023180"/>
    </source>
</evidence>
<dbReference type="InterPro" id="IPR040525">
    <property type="entry name" value="UGGT_TRXL_4"/>
</dbReference>
<evidence type="ECO:0000259" key="16">
    <source>
        <dbReference type="Pfam" id="PF18402"/>
    </source>
</evidence>
<evidence type="ECO:0000259" key="15">
    <source>
        <dbReference type="Pfam" id="PF18401"/>
    </source>
</evidence>
<gene>
    <name evidence="21" type="primary">uggt-1</name>
    <name evidence="19 21" type="ORF">CBG16703</name>
    <name evidence="19" type="ORF">CBG_16703</name>
</gene>
<evidence type="ECO:0000259" key="14">
    <source>
        <dbReference type="Pfam" id="PF18400"/>
    </source>
</evidence>
<dbReference type="PANTHER" id="PTHR11226:SF0">
    <property type="entry name" value="UDP-GLUCOSE:GLYCOPROTEIN GLUCOSYLTRANSFERASE"/>
    <property type="match status" value="1"/>
</dbReference>
<dbReference type="EMBL" id="HE600942">
    <property type="protein sequence ID" value="CAP34608.2"/>
    <property type="molecule type" value="Genomic_DNA"/>
</dbReference>